<reference evidence="2 3" key="1">
    <citation type="submission" date="2022-06" db="EMBL/GenBank/DDBJ databases">
        <title>Endosaccharibacter gen. nov., sp. nov., endophytic bacteria isolated from sugarcane.</title>
        <authorList>
            <person name="Pitiwittayakul N."/>
            <person name="Yukphan P."/>
            <person name="Charoenyingcharoen P."/>
            <person name="Tanasupawat S."/>
        </authorList>
    </citation>
    <scope>NUCLEOTIDE SEQUENCE [LARGE SCALE GENOMIC DNA]</scope>
    <source>
        <strain evidence="2 3">KSS8</strain>
    </source>
</reference>
<dbReference type="RefSeq" id="WP_422864690.1">
    <property type="nucleotide sequence ID" value="NZ_JAMSKV010000010.1"/>
</dbReference>
<evidence type="ECO:0000313" key="3">
    <source>
        <dbReference type="Proteomes" id="UP001524587"/>
    </source>
</evidence>
<protein>
    <submittedName>
        <fullName evidence="2">Antibiotic biosynthesis monooxygenase</fullName>
    </submittedName>
</protein>
<evidence type="ECO:0000259" key="1">
    <source>
        <dbReference type="PROSITE" id="PS51725"/>
    </source>
</evidence>
<dbReference type="Pfam" id="PF03992">
    <property type="entry name" value="ABM"/>
    <property type="match status" value="1"/>
</dbReference>
<keyword evidence="2" id="KW-0503">Monooxygenase</keyword>
<feature type="domain" description="ABM" evidence="1">
    <location>
        <begin position="5"/>
        <end position="93"/>
    </location>
</feature>
<name>A0ABT1W8J1_9PROT</name>
<dbReference type="PANTHER" id="PTHR33336">
    <property type="entry name" value="QUINOL MONOOXYGENASE YGIN-RELATED"/>
    <property type="match status" value="1"/>
</dbReference>
<dbReference type="Gene3D" id="3.30.70.100">
    <property type="match status" value="1"/>
</dbReference>
<keyword evidence="3" id="KW-1185">Reference proteome</keyword>
<accession>A0ABT1W8J1</accession>
<dbReference type="InterPro" id="IPR050744">
    <property type="entry name" value="AI-2_Isomerase_LsrG"/>
</dbReference>
<evidence type="ECO:0000313" key="2">
    <source>
        <dbReference type="EMBL" id="MCQ8279204.1"/>
    </source>
</evidence>
<dbReference type="SUPFAM" id="SSF54909">
    <property type="entry name" value="Dimeric alpha+beta barrel"/>
    <property type="match status" value="1"/>
</dbReference>
<dbReference type="InterPro" id="IPR011008">
    <property type="entry name" value="Dimeric_a/b-barrel"/>
</dbReference>
<dbReference type="Proteomes" id="UP001524587">
    <property type="component" value="Unassembled WGS sequence"/>
</dbReference>
<dbReference type="PROSITE" id="PS51725">
    <property type="entry name" value="ABM"/>
    <property type="match status" value="1"/>
</dbReference>
<dbReference type="PANTHER" id="PTHR33336:SF3">
    <property type="entry name" value="ABM DOMAIN-CONTAINING PROTEIN"/>
    <property type="match status" value="1"/>
</dbReference>
<dbReference type="InterPro" id="IPR007138">
    <property type="entry name" value="ABM_dom"/>
</dbReference>
<proteinExistence type="predicted"/>
<organism evidence="2 3">
    <name type="scientific">Endosaccharibacter trunci</name>
    <dbReference type="NCBI Taxonomy" id="2812733"/>
    <lineage>
        <taxon>Bacteria</taxon>
        <taxon>Pseudomonadati</taxon>
        <taxon>Pseudomonadota</taxon>
        <taxon>Alphaproteobacteria</taxon>
        <taxon>Acetobacterales</taxon>
        <taxon>Acetobacteraceae</taxon>
        <taxon>Endosaccharibacter</taxon>
    </lineage>
</organism>
<dbReference type="GO" id="GO:0004497">
    <property type="term" value="F:monooxygenase activity"/>
    <property type="evidence" value="ECO:0007669"/>
    <property type="project" value="UniProtKB-KW"/>
</dbReference>
<sequence>MAEPLRVVATIHCKPGTGGEAADAMRVCVRESRKEAGCIEYAAYRTPDMPDRMTVVELWESAAALEQHNKTPHFKALIGVVGPLAAAPIEVLVLNEIR</sequence>
<comment type="caution">
    <text evidence="2">The sequence shown here is derived from an EMBL/GenBank/DDBJ whole genome shotgun (WGS) entry which is preliminary data.</text>
</comment>
<gene>
    <name evidence="2" type="ORF">NFI95_12190</name>
</gene>
<keyword evidence="2" id="KW-0560">Oxidoreductase</keyword>
<dbReference type="EMBL" id="JAMSKV010000010">
    <property type="protein sequence ID" value="MCQ8279204.1"/>
    <property type="molecule type" value="Genomic_DNA"/>
</dbReference>